<dbReference type="SUPFAM" id="SSF53597">
    <property type="entry name" value="Dihydrofolate reductase-like"/>
    <property type="match status" value="1"/>
</dbReference>
<dbReference type="NCBIfam" id="TIGR03284">
    <property type="entry name" value="thym_sym"/>
    <property type="match status" value="1"/>
</dbReference>
<dbReference type="InterPro" id="IPR001796">
    <property type="entry name" value="DHFR_dom"/>
</dbReference>
<gene>
    <name evidence="7" type="ORF">CCAE0312_LOCUS6534</name>
</gene>
<organism evidence="7">
    <name type="scientific">Compsopogon caeruleus</name>
    <dbReference type="NCBI Taxonomy" id="31354"/>
    <lineage>
        <taxon>Eukaryota</taxon>
        <taxon>Rhodophyta</taxon>
        <taxon>Compsopogonophyceae</taxon>
        <taxon>Compsopogonales</taxon>
        <taxon>Compsopogonaceae</taxon>
        <taxon>Compsopogon</taxon>
    </lineage>
</organism>
<dbReference type="PANTHER" id="PTHR11548:SF2">
    <property type="entry name" value="THYMIDYLATE SYNTHASE"/>
    <property type="match status" value="1"/>
</dbReference>
<dbReference type="PROSITE" id="PS51330">
    <property type="entry name" value="DHFR_2"/>
    <property type="match status" value="1"/>
</dbReference>
<dbReference type="GO" id="GO:0004799">
    <property type="term" value="F:thymidylate synthase activity"/>
    <property type="evidence" value="ECO:0007669"/>
    <property type="project" value="InterPro"/>
</dbReference>
<dbReference type="AlphaFoldDB" id="A0A7S1TFJ1"/>
<dbReference type="PANTHER" id="PTHR11548">
    <property type="entry name" value="THYMIDYLATE SYNTHASE 1"/>
    <property type="match status" value="1"/>
</dbReference>
<evidence type="ECO:0000256" key="1">
    <source>
        <dbReference type="ARBA" id="ARBA00022563"/>
    </source>
</evidence>
<sequence>MDTQEEDWKHVGFALVVAMDENGGIGFQGGLPWPWLEEDMRRFRMLTEGSVVVMGRKTYLSIPKRNRPLKNRLNVVLTRSGDHPAMRDELGGGEGGELVLAESLAKVEEIVERNGERKKVFVIGGGEIFKMALENPKWSTRVYLTTVHEKFESDVFFPKDCLRNEFDESMLSNRMREKDLEFSFSELRRRSSPMSPNHGESQYLNLIKEIIEHGNRKGDRTGTGTRSIFGAQMRFDLRESFPILTTRRVFWRGVVEELLWFIKGSTNAQDLRDKDIHIWDGNGSRSFLDAMGFTEREEWDLGPVYGFQWRHFGAEYHGMHADYSGQVRCLSFDHPRRRSLSNCFVGSRSASAGYRYNQDESQRPQNNIDGLESKRLAKDGTTALSFNVSVLCQRRRALLPNVPAFVRYGARSPLQHCLLFTSYLHGCQGVWASAWRFCSYSWRRSRI</sequence>
<name>A0A7S1TFJ1_9RHOD</name>
<dbReference type="GO" id="GO:0005739">
    <property type="term" value="C:mitochondrion"/>
    <property type="evidence" value="ECO:0007669"/>
    <property type="project" value="TreeGrafter"/>
</dbReference>
<evidence type="ECO:0000259" key="6">
    <source>
        <dbReference type="PROSITE" id="PS51330"/>
    </source>
</evidence>
<dbReference type="Pfam" id="PF00186">
    <property type="entry name" value="DHFR_1"/>
    <property type="match status" value="1"/>
</dbReference>
<dbReference type="CDD" id="cd00351">
    <property type="entry name" value="TS_Pyrimidine_HMase"/>
    <property type="match status" value="1"/>
</dbReference>
<dbReference type="InterPro" id="IPR045097">
    <property type="entry name" value="Thymidate_synth/dCMP_Mease"/>
</dbReference>
<dbReference type="GO" id="GO:0005829">
    <property type="term" value="C:cytosol"/>
    <property type="evidence" value="ECO:0007669"/>
    <property type="project" value="TreeGrafter"/>
</dbReference>
<dbReference type="InterPro" id="IPR017925">
    <property type="entry name" value="DHFR_CS"/>
</dbReference>
<dbReference type="GO" id="GO:0004146">
    <property type="term" value="F:dihydrofolate reductase activity"/>
    <property type="evidence" value="ECO:0007669"/>
    <property type="project" value="InterPro"/>
</dbReference>
<dbReference type="GO" id="GO:0046654">
    <property type="term" value="P:tetrahydrofolate biosynthetic process"/>
    <property type="evidence" value="ECO:0007669"/>
    <property type="project" value="UniProtKB-UniPathway"/>
</dbReference>
<dbReference type="InterPro" id="IPR036926">
    <property type="entry name" value="Thymidate_synth/dCMP_Mease_sf"/>
</dbReference>
<dbReference type="Pfam" id="PF00303">
    <property type="entry name" value="Thymidylat_synt"/>
    <property type="match status" value="1"/>
</dbReference>
<dbReference type="GO" id="GO:0006730">
    <property type="term" value="P:one-carbon metabolic process"/>
    <property type="evidence" value="ECO:0007669"/>
    <property type="project" value="UniProtKB-KW"/>
</dbReference>
<dbReference type="UniPathway" id="UPA00077">
    <property type="reaction ID" value="UER00158"/>
</dbReference>
<accession>A0A7S1TFJ1</accession>
<keyword evidence="5" id="KW-0560">Oxidoreductase</keyword>
<evidence type="ECO:0000256" key="2">
    <source>
        <dbReference type="ARBA" id="ARBA00022603"/>
    </source>
</evidence>
<dbReference type="Gene3D" id="3.40.430.10">
    <property type="entry name" value="Dihydrofolate Reductase, subunit A"/>
    <property type="match status" value="1"/>
</dbReference>
<keyword evidence="2" id="KW-0489">Methyltransferase</keyword>
<dbReference type="InterPro" id="IPR024072">
    <property type="entry name" value="DHFR-like_dom_sf"/>
</dbReference>
<dbReference type="SUPFAM" id="SSF55831">
    <property type="entry name" value="Thymidylate synthase/dCMP hydroxymethylase"/>
    <property type="match status" value="1"/>
</dbReference>
<dbReference type="EMBL" id="HBGH01011764">
    <property type="protein sequence ID" value="CAD9234445.1"/>
    <property type="molecule type" value="Transcribed_RNA"/>
</dbReference>
<proteinExistence type="predicted"/>
<dbReference type="PRINTS" id="PR00070">
    <property type="entry name" value="DHFR"/>
</dbReference>
<keyword evidence="4" id="KW-0521">NADP</keyword>
<reference evidence="7" key="1">
    <citation type="submission" date="2021-01" db="EMBL/GenBank/DDBJ databases">
        <authorList>
            <person name="Corre E."/>
            <person name="Pelletier E."/>
            <person name="Niang G."/>
            <person name="Scheremetjew M."/>
            <person name="Finn R."/>
            <person name="Kale V."/>
            <person name="Holt S."/>
            <person name="Cochrane G."/>
            <person name="Meng A."/>
            <person name="Brown T."/>
            <person name="Cohen L."/>
        </authorList>
    </citation>
    <scope>NUCLEOTIDE SEQUENCE</scope>
    <source>
        <strain evidence="7">SAG 36.94</strain>
    </source>
</reference>
<evidence type="ECO:0000256" key="5">
    <source>
        <dbReference type="ARBA" id="ARBA00023002"/>
    </source>
</evidence>
<feature type="domain" description="DHFR" evidence="6">
    <location>
        <begin position="12"/>
        <end position="189"/>
    </location>
</feature>
<dbReference type="GO" id="GO:0006231">
    <property type="term" value="P:dTMP biosynthetic process"/>
    <property type="evidence" value="ECO:0007669"/>
    <property type="project" value="InterPro"/>
</dbReference>
<evidence type="ECO:0000256" key="4">
    <source>
        <dbReference type="ARBA" id="ARBA00022857"/>
    </source>
</evidence>
<protein>
    <recommendedName>
        <fullName evidence="6">DHFR domain-containing protein</fullName>
    </recommendedName>
</protein>
<evidence type="ECO:0000313" key="7">
    <source>
        <dbReference type="EMBL" id="CAD9234445.1"/>
    </source>
</evidence>
<evidence type="ECO:0000256" key="3">
    <source>
        <dbReference type="ARBA" id="ARBA00022679"/>
    </source>
</evidence>
<keyword evidence="3" id="KW-0808">Transferase</keyword>
<keyword evidence="1" id="KW-0554">One-carbon metabolism</keyword>
<dbReference type="InterPro" id="IPR000398">
    <property type="entry name" value="Thymidylate_synthase"/>
</dbReference>
<dbReference type="GO" id="GO:0032259">
    <property type="term" value="P:methylation"/>
    <property type="evidence" value="ECO:0007669"/>
    <property type="project" value="UniProtKB-KW"/>
</dbReference>
<dbReference type="CDD" id="cd00209">
    <property type="entry name" value="DHFR"/>
    <property type="match status" value="1"/>
</dbReference>
<dbReference type="InterPro" id="IPR023451">
    <property type="entry name" value="Thymidate_synth/dCMP_Mease_dom"/>
</dbReference>
<dbReference type="Gene3D" id="3.30.572.10">
    <property type="entry name" value="Thymidylate synthase/dCMP hydroxymethylase domain"/>
    <property type="match status" value="1"/>
</dbReference>
<dbReference type="PROSITE" id="PS00075">
    <property type="entry name" value="DHFR_1"/>
    <property type="match status" value="1"/>
</dbReference>